<gene>
    <name evidence="3" type="ORF">Mkiyose1413_21230</name>
    <name evidence="2" type="ORF">SRL2020028_12450</name>
</gene>
<keyword evidence="4" id="KW-1185">Reference proteome</keyword>
<proteinExistence type="predicted"/>
<accession>A0A9P3UU40</accession>
<protein>
    <recommendedName>
        <fullName evidence="5">Adenosylcobinamide amidohydrolase</fullName>
    </recommendedName>
</protein>
<organism evidence="3 4">
    <name type="scientific">Mycobacterium kiyosense</name>
    <dbReference type="NCBI Taxonomy" id="2871094"/>
    <lineage>
        <taxon>Bacteria</taxon>
        <taxon>Bacillati</taxon>
        <taxon>Actinomycetota</taxon>
        <taxon>Actinomycetes</taxon>
        <taxon>Mycobacteriales</taxon>
        <taxon>Mycobacteriaceae</taxon>
        <taxon>Mycobacterium</taxon>
    </lineage>
</organism>
<dbReference type="InterPro" id="IPR052209">
    <property type="entry name" value="CbiZ"/>
</dbReference>
<name>A0A9P3UU40_9MYCO</name>
<dbReference type="PANTHER" id="PTHR35336">
    <property type="entry name" value="ADENOSYLCOBINAMIDE AMIDOHYDROLASE"/>
    <property type="match status" value="1"/>
</dbReference>
<reference evidence="3" key="1">
    <citation type="submission" date="2022-08" db="EMBL/GenBank/DDBJ databases">
        <title>Mycobacterium kiyosense sp. nov., scotochromogenic slow-glowing species isolated from respiratory specimens.</title>
        <authorList>
            <person name="Fukano H."/>
            <person name="Kazumi Y."/>
            <person name="Sakagami N."/>
            <person name="Ato M."/>
            <person name="Mitarai S."/>
            <person name="Hoshino Y."/>
        </authorList>
    </citation>
    <scope>NUCLEOTIDE SEQUENCE</scope>
    <source>
        <strain evidence="3">1413</strain>
        <strain evidence="2">SRL2020-028</strain>
    </source>
</reference>
<dbReference type="InterPro" id="IPR002808">
    <property type="entry name" value="AdoCbi_amidolase"/>
</dbReference>
<dbReference type="Proteomes" id="UP001064782">
    <property type="component" value="Unassembled WGS sequence"/>
</dbReference>
<evidence type="ECO:0008006" key="5">
    <source>
        <dbReference type="Google" id="ProtNLM"/>
    </source>
</evidence>
<sequence>MKSSRRALATHGNYTGAGVPARGSIDSFTGVAERPNQPESETGVAALPNLGKCRSVPVASCNLLTSALPRCSVAQSWQLPSGVCRRLVTVREDETVHPRLTARVERARSLPVLVWQFAEPRLCISSGPLGGGIGVRGWVVNATVPLDYDRTDPDRHLIEIAAGFELIGTGCGLLTAVDVSRYHVAADTGVVAAATVGLSHPTWAAAPDRHFRGELPSGAGTAGFADFQTVEYRPLIAGDEHRVGTINIVVAVPVRLSEAALVNAVATATEAKVQALYEAGVRATGTASDAIVVHCPTDGTPETYGGPRSEFGARIARAVHAAVLAGAQGWISDPPGRLSISGT</sequence>
<evidence type="ECO:0000313" key="4">
    <source>
        <dbReference type="Proteomes" id="UP001064782"/>
    </source>
</evidence>
<evidence type="ECO:0000256" key="1">
    <source>
        <dbReference type="SAM" id="MobiDB-lite"/>
    </source>
</evidence>
<dbReference type="AlphaFoldDB" id="A0A9P3UU40"/>
<dbReference type="EMBL" id="BRXE01000008">
    <property type="protein sequence ID" value="GLB81989.1"/>
    <property type="molecule type" value="Genomic_DNA"/>
</dbReference>
<dbReference type="EMBL" id="BRZI01000012">
    <property type="protein sequence ID" value="GLD30240.1"/>
    <property type="molecule type" value="Genomic_DNA"/>
</dbReference>
<evidence type="ECO:0000313" key="2">
    <source>
        <dbReference type="EMBL" id="GLB81989.1"/>
    </source>
</evidence>
<dbReference type="Pfam" id="PF01955">
    <property type="entry name" value="CbiZ"/>
    <property type="match status" value="1"/>
</dbReference>
<feature type="region of interest" description="Disordered" evidence="1">
    <location>
        <begin position="1"/>
        <end position="43"/>
    </location>
</feature>
<dbReference type="Proteomes" id="UP001165663">
    <property type="component" value="Unassembled WGS sequence"/>
</dbReference>
<comment type="caution">
    <text evidence="3">The sequence shown here is derived from an EMBL/GenBank/DDBJ whole genome shotgun (WGS) entry which is preliminary data.</text>
</comment>
<evidence type="ECO:0000313" key="3">
    <source>
        <dbReference type="EMBL" id="GLD30240.1"/>
    </source>
</evidence>
<dbReference type="PANTHER" id="PTHR35336:SF5">
    <property type="entry name" value="ADENOSYLCOBINAMIDE AMIDOHYDROLASE"/>
    <property type="match status" value="1"/>
</dbReference>